<feature type="domain" description="Endonuclease/exonuclease/phosphatase" evidence="1">
    <location>
        <begin position="6"/>
        <end position="212"/>
    </location>
</feature>
<proteinExistence type="predicted"/>
<name>A0ABY0C9Q9_9MICO</name>
<evidence type="ECO:0000313" key="3">
    <source>
        <dbReference type="Proteomes" id="UP000268291"/>
    </source>
</evidence>
<evidence type="ECO:0000313" key="2">
    <source>
        <dbReference type="EMBL" id="RUQ86274.1"/>
    </source>
</evidence>
<protein>
    <submittedName>
        <fullName evidence="2">Endonuclease/exonuclease/phosphatase family protein</fullName>
    </submittedName>
</protein>
<dbReference type="Proteomes" id="UP000268291">
    <property type="component" value="Unassembled WGS sequence"/>
</dbReference>
<sequence length="252" mass="27954">MRIASYNLKRHRAVDDLTRLAAANDVDVFCIQEAETSKLPDSVGRLALTARTATGDMGLAVYADPERFHVLDSRVFTVRKALHDRFLLPGIERLLAVRLEDRDSGIVSTIASFHASPLSAVNATRRRQIDEAHRHLREFSLGSPTLMVGDFNYPLFRKGLVKRVERDGFSLTISDGPTYYYTPRIAYHFDFLTSSRMHVRSVKTLPIGLSDHRPILVEATPVGPDPHPPSDLPGAVAVDDAAQEADGVKPNE</sequence>
<organism evidence="2 3">
    <name type="scientific">Labedella gwakjiensis</name>
    <dbReference type="NCBI Taxonomy" id="390269"/>
    <lineage>
        <taxon>Bacteria</taxon>
        <taxon>Bacillati</taxon>
        <taxon>Actinomycetota</taxon>
        <taxon>Actinomycetes</taxon>
        <taxon>Micrococcales</taxon>
        <taxon>Microbacteriaceae</taxon>
        <taxon>Labedella</taxon>
    </lineage>
</organism>
<dbReference type="SUPFAM" id="SSF56219">
    <property type="entry name" value="DNase I-like"/>
    <property type="match status" value="1"/>
</dbReference>
<reference evidence="2 3" key="1">
    <citation type="submission" date="2018-12" db="EMBL/GenBank/DDBJ databases">
        <authorList>
            <person name="hu s."/>
            <person name="Xu Y."/>
            <person name="Xu B."/>
            <person name="Li F."/>
        </authorList>
    </citation>
    <scope>NUCLEOTIDE SEQUENCE [LARGE SCALE GENOMIC DNA]</scope>
    <source>
        <strain evidence="2 3">KSW2-17</strain>
    </source>
</reference>
<keyword evidence="2" id="KW-0378">Hydrolase</keyword>
<dbReference type="RefSeq" id="WP_106564189.1">
    <property type="nucleotide sequence ID" value="NZ_RZGY01000001.1"/>
</dbReference>
<dbReference type="InterPro" id="IPR036691">
    <property type="entry name" value="Endo/exonu/phosph_ase_sf"/>
</dbReference>
<gene>
    <name evidence="2" type="ORF">ELQ93_04555</name>
</gene>
<dbReference type="Gene3D" id="3.60.10.10">
    <property type="entry name" value="Endonuclease/exonuclease/phosphatase"/>
    <property type="match status" value="1"/>
</dbReference>
<dbReference type="GO" id="GO:0004519">
    <property type="term" value="F:endonuclease activity"/>
    <property type="evidence" value="ECO:0007669"/>
    <property type="project" value="UniProtKB-KW"/>
</dbReference>
<dbReference type="InterPro" id="IPR005135">
    <property type="entry name" value="Endo/exonuclease/phosphatase"/>
</dbReference>
<dbReference type="EMBL" id="RZGY01000001">
    <property type="protein sequence ID" value="RUQ86274.1"/>
    <property type="molecule type" value="Genomic_DNA"/>
</dbReference>
<keyword evidence="3" id="KW-1185">Reference proteome</keyword>
<evidence type="ECO:0000259" key="1">
    <source>
        <dbReference type="Pfam" id="PF03372"/>
    </source>
</evidence>
<comment type="caution">
    <text evidence="2">The sequence shown here is derived from an EMBL/GenBank/DDBJ whole genome shotgun (WGS) entry which is preliminary data.</text>
</comment>
<keyword evidence="2" id="KW-0540">Nuclease</keyword>
<keyword evidence="2" id="KW-0255">Endonuclease</keyword>
<dbReference type="Pfam" id="PF03372">
    <property type="entry name" value="Exo_endo_phos"/>
    <property type="match status" value="1"/>
</dbReference>
<accession>A0ABY0C9Q9</accession>